<keyword evidence="7" id="KW-1185">Reference proteome</keyword>
<evidence type="ECO:0000259" key="5">
    <source>
        <dbReference type="PROSITE" id="PS50977"/>
    </source>
</evidence>
<evidence type="ECO:0000256" key="4">
    <source>
        <dbReference type="PROSITE-ProRule" id="PRU00335"/>
    </source>
</evidence>
<keyword evidence="1" id="KW-0805">Transcription regulation</keyword>
<feature type="domain" description="HTH tetR-type" evidence="5">
    <location>
        <begin position="1"/>
        <end position="61"/>
    </location>
</feature>
<dbReference type="Proteomes" id="UP000239907">
    <property type="component" value="Unassembled WGS sequence"/>
</dbReference>
<dbReference type="PANTHER" id="PTHR30055">
    <property type="entry name" value="HTH-TYPE TRANSCRIPTIONAL REGULATOR RUTR"/>
    <property type="match status" value="1"/>
</dbReference>
<dbReference type="InterPro" id="IPR050109">
    <property type="entry name" value="HTH-type_TetR-like_transc_reg"/>
</dbReference>
<dbReference type="EMBL" id="MQWA01000001">
    <property type="protein sequence ID" value="PQJ27772.1"/>
    <property type="molecule type" value="Genomic_DNA"/>
</dbReference>
<dbReference type="AlphaFoldDB" id="A0A2S7U0C5"/>
<organism evidence="6 7">
    <name type="scientific">Rubritalea profundi</name>
    <dbReference type="NCBI Taxonomy" id="1658618"/>
    <lineage>
        <taxon>Bacteria</taxon>
        <taxon>Pseudomonadati</taxon>
        <taxon>Verrucomicrobiota</taxon>
        <taxon>Verrucomicrobiia</taxon>
        <taxon>Verrucomicrobiales</taxon>
        <taxon>Rubritaleaceae</taxon>
        <taxon>Rubritalea</taxon>
    </lineage>
</organism>
<name>A0A2S7U0C5_9BACT</name>
<evidence type="ECO:0000256" key="2">
    <source>
        <dbReference type="ARBA" id="ARBA00023125"/>
    </source>
</evidence>
<accession>A0A2S7U0C5</accession>
<dbReference type="OrthoDB" id="9789566at2"/>
<evidence type="ECO:0000313" key="7">
    <source>
        <dbReference type="Proteomes" id="UP000239907"/>
    </source>
</evidence>
<protein>
    <recommendedName>
        <fullName evidence="5">HTH tetR-type domain-containing protein</fullName>
    </recommendedName>
</protein>
<keyword evidence="2 4" id="KW-0238">DNA-binding</keyword>
<dbReference type="InterPro" id="IPR009057">
    <property type="entry name" value="Homeodomain-like_sf"/>
</dbReference>
<evidence type="ECO:0000256" key="1">
    <source>
        <dbReference type="ARBA" id="ARBA00023015"/>
    </source>
</evidence>
<dbReference type="InterPro" id="IPR001647">
    <property type="entry name" value="HTH_TetR"/>
</dbReference>
<dbReference type="SUPFAM" id="SSF46689">
    <property type="entry name" value="Homeodomain-like"/>
    <property type="match status" value="1"/>
</dbReference>
<proteinExistence type="predicted"/>
<sequence length="208" mass="22460">MTMKDKLISSAIRVFSKSGYRDGKVAEIVRGAKANIAAVNYYFGSKEKLFTQVLRKAFAVAEQSHPISGKLPKNAPVEQKLAAFARAIVSRTLDKGTAGDYNRIMSMTLHSPGSPIDTICAEVTTLQVEPLMPLLVEYLGAADEQTYAVATLNFLSLAAIVAKHPFVMGKIFGDDPAKETLDAFIEQQVTAILAATKSLAVKELSHSI</sequence>
<feature type="DNA-binding region" description="H-T-H motif" evidence="4">
    <location>
        <begin position="24"/>
        <end position="43"/>
    </location>
</feature>
<dbReference type="GO" id="GO:0000976">
    <property type="term" value="F:transcription cis-regulatory region binding"/>
    <property type="evidence" value="ECO:0007669"/>
    <property type="project" value="TreeGrafter"/>
</dbReference>
<dbReference type="PANTHER" id="PTHR30055:SF234">
    <property type="entry name" value="HTH-TYPE TRANSCRIPTIONAL REGULATOR BETI"/>
    <property type="match status" value="1"/>
</dbReference>
<reference evidence="6 7" key="1">
    <citation type="submission" date="2016-12" db="EMBL/GenBank/DDBJ databases">
        <title>Study of bacterial adaptation to deep sea.</title>
        <authorList>
            <person name="Song J."/>
            <person name="Yoshizawa S."/>
            <person name="Kogure K."/>
        </authorList>
    </citation>
    <scope>NUCLEOTIDE SEQUENCE [LARGE SCALE GENOMIC DNA]</scope>
    <source>
        <strain evidence="6 7">SAORIC-165</strain>
    </source>
</reference>
<evidence type="ECO:0000313" key="6">
    <source>
        <dbReference type="EMBL" id="PQJ27772.1"/>
    </source>
</evidence>
<keyword evidence="3" id="KW-0804">Transcription</keyword>
<dbReference type="Gene3D" id="1.10.357.10">
    <property type="entry name" value="Tetracycline Repressor, domain 2"/>
    <property type="match status" value="1"/>
</dbReference>
<gene>
    <name evidence="6" type="ORF">BSZ32_04150</name>
</gene>
<comment type="caution">
    <text evidence="6">The sequence shown here is derived from an EMBL/GenBank/DDBJ whole genome shotgun (WGS) entry which is preliminary data.</text>
</comment>
<dbReference type="PROSITE" id="PS50977">
    <property type="entry name" value="HTH_TETR_2"/>
    <property type="match status" value="1"/>
</dbReference>
<dbReference type="GO" id="GO:0003700">
    <property type="term" value="F:DNA-binding transcription factor activity"/>
    <property type="evidence" value="ECO:0007669"/>
    <property type="project" value="TreeGrafter"/>
</dbReference>
<evidence type="ECO:0000256" key="3">
    <source>
        <dbReference type="ARBA" id="ARBA00023163"/>
    </source>
</evidence>
<dbReference type="Pfam" id="PF00440">
    <property type="entry name" value="TetR_N"/>
    <property type="match status" value="1"/>
</dbReference>